<comment type="caution">
    <text evidence="2">The sequence shown here is derived from an EMBL/GenBank/DDBJ whole genome shotgun (WGS) entry which is preliminary data.</text>
</comment>
<evidence type="ECO:0000313" key="2">
    <source>
        <dbReference type="EMBL" id="GAG63344.1"/>
    </source>
</evidence>
<proteinExistence type="predicted"/>
<reference evidence="2" key="1">
    <citation type="journal article" date="2014" name="Front. Microbiol.">
        <title>High frequency of phylogenetically diverse reductive dehalogenase-homologous genes in deep subseafloor sedimentary metagenomes.</title>
        <authorList>
            <person name="Kawai M."/>
            <person name="Futagami T."/>
            <person name="Toyoda A."/>
            <person name="Takaki Y."/>
            <person name="Nishi S."/>
            <person name="Hori S."/>
            <person name="Arai W."/>
            <person name="Tsubouchi T."/>
            <person name="Morono Y."/>
            <person name="Uchiyama I."/>
            <person name="Ito T."/>
            <person name="Fujiyama A."/>
            <person name="Inagaki F."/>
            <person name="Takami H."/>
        </authorList>
    </citation>
    <scope>NUCLEOTIDE SEQUENCE</scope>
    <source>
        <strain evidence="2">Expedition CK06-06</strain>
    </source>
</reference>
<gene>
    <name evidence="2" type="ORF">S01H4_10289</name>
</gene>
<dbReference type="EMBL" id="BART01003903">
    <property type="protein sequence ID" value="GAG63344.1"/>
    <property type="molecule type" value="Genomic_DNA"/>
</dbReference>
<feature type="domain" description="Wzt C-terminal" evidence="1">
    <location>
        <begin position="2"/>
        <end position="54"/>
    </location>
</feature>
<name>X0Z2Z4_9ZZZZ</name>
<dbReference type="AlphaFoldDB" id="X0Z2Z4"/>
<protein>
    <recommendedName>
        <fullName evidence="1">Wzt C-terminal domain-containing protein</fullName>
    </recommendedName>
</protein>
<evidence type="ECO:0000259" key="1">
    <source>
        <dbReference type="Pfam" id="PF14524"/>
    </source>
</evidence>
<sequence>MRVTFLFKVSLIGGNYYVTPAIGYKDSKTYCDWVNNMLTINVLKNEKAEGITDLNSKISIEKANGS</sequence>
<organism evidence="2">
    <name type="scientific">marine sediment metagenome</name>
    <dbReference type="NCBI Taxonomy" id="412755"/>
    <lineage>
        <taxon>unclassified sequences</taxon>
        <taxon>metagenomes</taxon>
        <taxon>ecological metagenomes</taxon>
    </lineage>
</organism>
<dbReference type="InterPro" id="IPR029439">
    <property type="entry name" value="Wzt_C"/>
</dbReference>
<accession>X0Z2Z4</accession>
<dbReference type="Pfam" id="PF14524">
    <property type="entry name" value="Wzt_C"/>
    <property type="match status" value="1"/>
</dbReference>
<dbReference type="Gene3D" id="2.70.50.60">
    <property type="entry name" value="abc- transporter (atp binding component) like domain"/>
    <property type="match status" value="1"/>
</dbReference>